<protein>
    <submittedName>
        <fullName evidence="1">Uncharacterized protein</fullName>
    </submittedName>
</protein>
<accession>A0ACB9F611</accession>
<organism evidence="1 2">
    <name type="scientific">Cichorium intybus</name>
    <name type="common">Chicory</name>
    <dbReference type="NCBI Taxonomy" id="13427"/>
    <lineage>
        <taxon>Eukaryota</taxon>
        <taxon>Viridiplantae</taxon>
        <taxon>Streptophyta</taxon>
        <taxon>Embryophyta</taxon>
        <taxon>Tracheophyta</taxon>
        <taxon>Spermatophyta</taxon>
        <taxon>Magnoliopsida</taxon>
        <taxon>eudicotyledons</taxon>
        <taxon>Gunneridae</taxon>
        <taxon>Pentapetalae</taxon>
        <taxon>asterids</taxon>
        <taxon>campanulids</taxon>
        <taxon>Asterales</taxon>
        <taxon>Asteraceae</taxon>
        <taxon>Cichorioideae</taxon>
        <taxon>Cichorieae</taxon>
        <taxon>Cichoriinae</taxon>
        <taxon>Cichorium</taxon>
    </lineage>
</organism>
<comment type="caution">
    <text evidence="1">The sequence shown here is derived from an EMBL/GenBank/DDBJ whole genome shotgun (WGS) entry which is preliminary data.</text>
</comment>
<gene>
    <name evidence="1" type="ORF">L2E82_16443</name>
</gene>
<name>A0ACB9F611_CICIN</name>
<dbReference type="EMBL" id="CM042011">
    <property type="protein sequence ID" value="KAI3766386.1"/>
    <property type="molecule type" value="Genomic_DNA"/>
</dbReference>
<dbReference type="Proteomes" id="UP001055811">
    <property type="component" value="Linkage Group LG03"/>
</dbReference>
<sequence>MGGKSIWSQEDVEEQMGRNGGVRKRHILIRNTNALQPRLSPIQSNLMDYRYLQDERSAYFQLNDPYTSQKMNVASSSSDHQNYSHFNFQNLKNQKDEETEGQHCFVMGTDFIKSSEETKSGNTKPDDITTHTNNKQPFHHFFAPPKSNDPGWVDVDQHQNFINQPKSPLSTQDLFQSKPRPYW</sequence>
<proteinExistence type="predicted"/>
<evidence type="ECO:0000313" key="1">
    <source>
        <dbReference type="EMBL" id="KAI3766386.1"/>
    </source>
</evidence>
<reference evidence="2" key="1">
    <citation type="journal article" date="2022" name="Mol. Ecol. Resour.">
        <title>The genomes of chicory, endive, great burdock and yacon provide insights into Asteraceae palaeo-polyploidization history and plant inulin production.</title>
        <authorList>
            <person name="Fan W."/>
            <person name="Wang S."/>
            <person name="Wang H."/>
            <person name="Wang A."/>
            <person name="Jiang F."/>
            <person name="Liu H."/>
            <person name="Zhao H."/>
            <person name="Xu D."/>
            <person name="Zhang Y."/>
        </authorList>
    </citation>
    <scope>NUCLEOTIDE SEQUENCE [LARGE SCALE GENOMIC DNA]</scope>
    <source>
        <strain evidence="2">cv. Punajuju</strain>
    </source>
</reference>
<evidence type="ECO:0000313" key="2">
    <source>
        <dbReference type="Proteomes" id="UP001055811"/>
    </source>
</evidence>
<keyword evidence="2" id="KW-1185">Reference proteome</keyword>
<reference evidence="1 2" key="2">
    <citation type="journal article" date="2022" name="Mol. Ecol. Resour.">
        <title>The genomes of chicory, endive, great burdock and yacon provide insights into Asteraceae paleo-polyploidization history and plant inulin production.</title>
        <authorList>
            <person name="Fan W."/>
            <person name="Wang S."/>
            <person name="Wang H."/>
            <person name="Wang A."/>
            <person name="Jiang F."/>
            <person name="Liu H."/>
            <person name="Zhao H."/>
            <person name="Xu D."/>
            <person name="Zhang Y."/>
        </authorList>
    </citation>
    <scope>NUCLEOTIDE SEQUENCE [LARGE SCALE GENOMIC DNA]</scope>
    <source>
        <strain evidence="2">cv. Punajuju</strain>
        <tissue evidence="1">Leaves</tissue>
    </source>
</reference>